<sequence>MKDVNKEVPDELVDNMIGILSSYDGVESLYYCYKGDWLVRERH</sequence>
<reference evidence="1" key="1">
    <citation type="journal article" date="2015" name="Nature">
        <title>Complex archaea that bridge the gap between prokaryotes and eukaryotes.</title>
        <authorList>
            <person name="Spang A."/>
            <person name="Saw J.H."/>
            <person name="Jorgensen S.L."/>
            <person name="Zaremba-Niedzwiedzka K."/>
            <person name="Martijn J."/>
            <person name="Lind A.E."/>
            <person name="van Eijk R."/>
            <person name="Schleper C."/>
            <person name="Guy L."/>
            <person name="Ettema T.J."/>
        </authorList>
    </citation>
    <scope>NUCLEOTIDE SEQUENCE</scope>
</reference>
<dbReference type="EMBL" id="LAZR01052138">
    <property type="protein sequence ID" value="KKK83619.1"/>
    <property type="molecule type" value="Genomic_DNA"/>
</dbReference>
<proteinExistence type="predicted"/>
<accession>A0A0F9AZ06</accession>
<organism evidence="1">
    <name type="scientific">marine sediment metagenome</name>
    <dbReference type="NCBI Taxonomy" id="412755"/>
    <lineage>
        <taxon>unclassified sequences</taxon>
        <taxon>metagenomes</taxon>
        <taxon>ecological metagenomes</taxon>
    </lineage>
</organism>
<evidence type="ECO:0000313" key="1">
    <source>
        <dbReference type="EMBL" id="KKK83619.1"/>
    </source>
</evidence>
<comment type="caution">
    <text evidence="1">The sequence shown here is derived from an EMBL/GenBank/DDBJ whole genome shotgun (WGS) entry which is preliminary data.</text>
</comment>
<gene>
    <name evidence="1" type="ORF">LCGC14_2791560</name>
</gene>
<dbReference type="AlphaFoldDB" id="A0A0F9AZ06"/>
<protein>
    <submittedName>
        <fullName evidence="1">Uncharacterized protein</fullName>
    </submittedName>
</protein>
<name>A0A0F9AZ06_9ZZZZ</name>